<name>A0A4Q1DD72_9BACT</name>
<evidence type="ECO:0000256" key="1">
    <source>
        <dbReference type="SAM" id="SignalP"/>
    </source>
</evidence>
<comment type="caution">
    <text evidence="3">The sequence shown here is derived from an EMBL/GenBank/DDBJ whole genome shotgun (WGS) entry which is preliminary data.</text>
</comment>
<organism evidence="3 4">
    <name type="scientific">Filimonas effusa</name>
    <dbReference type="NCBI Taxonomy" id="2508721"/>
    <lineage>
        <taxon>Bacteria</taxon>
        <taxon>Pseudomonadati</taxon>
        <taxon>Bacteroidota</taxon>
        <taxon>Chitinophagia</taxon>
        <taxon>Chitinophagales</taxon>
        <taxon>Chitinophagaceae</taxon>
        <taxon>Filimonas</taxon>
    </lineage>
</organism>
<keyword evidence="4" id="KW-1185">Reference proteome</keyword>
<gene>
    <name evidence="3" type="ORF">ESB13_11340</name>
</gene>
<reference evidence="3 4" key="1">
    <citation type="submission" date="2019-01" db="EMBL/GenBank/DDBJ databases">
        <title>Filimonas sp. strain TTM-71.</title>
        <authorList>
            <person name="Chen W.-M."/>
        </authorList>
    </citation>
    <scope>NUCLEOTIDE SEQUENCE [LARGE SCALE GENOMIC DNA]</scope>
    <source>
        <strain evidence="3 4">TTM-71</strain>
    </source>
</reference>
<dbReference type="Gene3D" id="2.160.20.10">
    <property type="entry name" value="Single-stranded right-handed beta-helix, Pectin lyase-like"/>
    <property type="match status" value="2"/>
</dbReference>
<feature type="chain" id="PRO_5020324672" description="Right handed beta helix domain-containing protein" evidence="1">
    <location>
        <begin position="23"/>
        <end position="626"/>
    </location>
</feature>
<evidence type="ECO:0000259" key="2">
    <source>
        <dbReference type="Pfam" id="PF13229"/>
    </source>
</evidence>
<dbReference type="Proteomes" id="UP000290545">
    <property type="component" value="Unassembled WGS sequence"/>
</dbReference>
<proteinExistence type="predicted"/>
<dbReference type="InterPro" id="IPR012334">
    <property type="entry name" value="Pectin_lyas_fold"/>
</dbReference>
<dbReference type="PANTHER" id="PTHR36453:SF1">
    <property type="entry name" value="RIGHT HANDED BETA HELIX DOMAIN-CONTAINING PROTEIN"/>
    <property type="match status" value="1"/>
</dbReference>
<dbReference type="SMART" id="SM00710">
    <property type="entry name" value="PbH1"/>
    <property type="match status" value="5"/>
</dbReference>
<protein>
    <recommendedName>
        <fullName evidence="2">Right handed beta helix domain-containing protein</fullName>
    </recommendedName>
</protein>
<dbReference type="InterPro" id="IPR011050">
    <property type="entry name" value="Pectin_lyase_fold/virulence"/>
</dbReference>
<evidence type="ECO:0000313" key="3">
    <source>
        <dbReference type="EMBL" id="RXK87340.1"/>
    </source>
</evidence>
<dbReference type="InterPro" id="IPR006626">
    <property type="entry name" value="PbH1"/>
</dbReference>
<keyword evidence="1" id="KW-0732">Signal</keyword>
<sequence>MKKIFKSIVFALSLLWSPVVFIYAQDISTCYISGFGNDNNPGTMQKPFRTLNKALQFVKKSALDGIANQKIIIRKGIYYLNRPLRFDSSFMLSALKALSIEAYPGEKVIISGGQALPKAWKRIKGTSIWELQLSGLNYSGTPVLSLFRDNQRLERAGSDTLLSTAPLPELNNSMKVYDFQRKAKLQNDSINIFCGFRYGGDLFAGIQDISNVNVVVYNSWEASWHTIRDIDKKNKIMLLKNPMTYPVGFFNGNVRFRLENSKAYLRKAGQWVWEHNQKKVYYLARPGENPNQSNFIIPILDTLVSAEGEHTRYSKVGVTFSNITFCHSRPAWGKFSIPDSIIAKSKLRYPWLDYETGFASGQGALNCGQAINLFGAQGWVFESCVFSDLGGYAIKIDNYSRYNKIKNCLFVDNGGGGVIIGNSLIAGMVYKGDYPPAIPCYNVIENCSITRSGVLFPASVGIIILQAYHNTIVHNEISYLPYSGISCGWTWNLNANFTSFNKINKNHIHHVVRQLADGGGIYTLGRQIGSQYIGNYIHHIYKPKNSLGADNNGFFFDQGSSSFSVEGNAVCAIEKQDYRFNDSNADKIRLDSNFFEKEQQNKTLPRFVQKTVKSAGCTIGRSLSLH</sequence>
<dbReference type="Pfam" id="PF13229">
    <property type="entry name" value="Beta_helix"/>
    <property type="match status" value="1"/>
</dbReference>
<feature type="domain" description="Right handed beta helix" evidence="2">
    <location>
        <begin position="370"/>
        <end position="569"/>
    </location>
</feature>
<dbReference type="SUPFAM" id="SSF51126">
    <property type="entry name" value="Pectin lyase-like"/>
    <property type="match status" value="1"/>
</dbReference>
<dbReference type="EMBL" id="SDHZ01000001">
    <property type="protein sequence ID" value="RXK87340.1"/>
    <property type="molecule type" value="Genomic_DNA"/>
</dbReference>
<dbReference type="PANTHER" id="PTHR36453">
    <property type="entry name" value="SECRETED PROTEIN-RELATED"/>
    <property type="match status" value="1"/>
</dbReference>
<evidence type="ECO:0000313" key="4">
    <source>
        <dbReference type="Proteomes" id="UP000290545"/>
    </source>
</evidence>
<feature type="signal peptide" evidence="1">
    <location>
        <begin position="1"/>
        <end position="22"/>
    </location>
</feature>
<dbReference type="OrthoDB" id="9808066at2"/>
<dbReference type="InterPro" id="IPR039448">
    <property type="entry name" value="Beta_helix"/>
</dbReference>
<dbReference type="AlphaFoldDB" id="A0A4Q1DD72"/>
<dbReference type="RefSeq" id="WP_129003090.1">
    <property type="nucleotide sequence ID" value="NZ_SDHZ01000001.1"/>
</dbReference>
<accession>A0A4Q1DD72</accession>